<dbReference type="InterPro" id="IPR017884">
    <property type="entry name" value="SANT_dom"/>
</dbReference>
<comment type="caution">
    <text evidence="3">The sequence shown here is derived from an EMBL/GenBank/DDBJ whole genome shotgun (WGS) entry which is preliminary data.</text>
</comment>
<dbReference type="InterPro" id="IPR001005">
    <property type="entry name" value="SANT/Myb"/>
</dbReference>
<evidence type="ECO:0000313" key="4">
    <source>
        <dbReference type="Proteomes" id="UP001457282"/>
    </source>
</evidence>
<evidence type="ECO:0000256" key="1">
    <source>
        <dbReference type="SAM" id="MobiDB-lite"/>
    </source>
</evidence>
<dbReference type="PROSITE" id="PS51293">
    <property type="entry name" value="SANT"/>
    <property type="match status" value="1"/>
</dbReference>
<dbReference type="Proteomes" id="UP001457282">
    <property type="component" value="Unassembled WGS sequence"/>
</dbReference>
<dbReference type="AlphaFoldDB" id="A0AAW1YGI0"/>
<feature type="region of interest" description="Disordered" evidence="1">
    <location>
        <begin position="1"/>
        <end position="34"/>
    </location>
</feature>
<feature type="compositionally biased region" description="Low complexity" evidence="1">
    <location>
        <begin position="16"/>
        <end position="28"/>
    </location>
</feature>
<sequence length="152" mass="16918">MSPEIVDLTVSPPSSPTTRTRPIPSSSSAAAMPNQPRRVLHSYLDMTTKGYSYIEGIAKCGMGNWHRMAEKFVKTKTPQQICNYSVEYFRRVRSTSLRETRYIEAKSRSETTSVGPSNKMDMINVAPRAKNPATKCLRKLVTRGALGSNSES</sequence>
<protein>
    <recommendedName>
        <fullName evidence="2">SANT domain-containing protein</fullName>
    </recommendedName>
</protein>
<name>A0AAW1YGI0_RUBAR</name>
<keyword evidence="4" id="KW-1185">Reference proteome</keyword>
<dbReference type="EMBL" id="JBEDUW010000001">
    <property type="protein sequence ID" value="KAK9948218.1"/>
    <property type="molecule type" value="Genomic_DNA"/>
</dbReference>
<dbReference type="CDD" id="cd00167">
    <property type="entry name" value="SANT"/>
    <property type="match status" value="1"/>
</dbReference>
<dbReference type="Gene3D" id="1.10.10.60">
    <property type="entry name" value="Homeodomain-like"/>
    <property type="match status" value="1"/>
</dbReference>
<reference evidence="3 4" key="1">
    <citation type="journal article" date="2023" name="G3 (Bethesda)">
        <title>A chromosome-length genome assembly and annotation of blackberry (Rubus argutus, cv. 'Hillquist').</title>
        <authorList>
            <person name="Bruna T."/>
            <person name="Aryal R."/>
            <person name="Dudchenko O."/>
            <person name="Sargent D.J."/>
            <person name="Mead D."/>
            <person name="Buti M."/>
            <person name="Cavallini A."/>
            <person name="Hytonen T."/>
            <person name="Andres J."/>
            <person name="Pham M."/>
            <person name="Weisz D."/>
            <person name="Mascagni F."/>
            <person name="Usai G."/>
            <person name="Natali L."/>
            <person name="Bassil N."/>
            <person name="Fernandez G.E."/>
            <person name="Lomsadze A."/>
            <person name="Armour M."/>
            <person name="Olukolu B."/>
            <person name="Poorten T."/>
            <person name="Britton C."/>
            <person name="Davik J."/>
            <person name="Ashrafi H."/>
            <person name="Aiden E.L."/>
            <person name="Borodovsky M."/>
            <person name="Worthington M."/>
        </authorList>
    </citation>
    <scope>NUCLEOTIDE SEQUENCE [LARGE SCALE GENOMIC DNA]</scope>
    <source>
        <strain evidence="3">PI 553951</strain>
    </source>
</reference>
<organism evidence="3 4">
    <name type="scientific">Rubus argutus</name>
    <name type="common">Southern blackberry</name>
    <dbReference type="NCBI Taxonomy" id="59490"/>
    <lineage>
        <taxon>Eukaryota</taxon>
        <taxon>Viridiplantae</taxon>
        <taxon>Streptophyta</taxon>
        <taxon>Embryophyta</taxon>
        <taxon>Tracheophyta</taxon>
        <taxon>Spermatophyta</taxon>
        <taxon>Magnoliopsida</taxon>
        <taxon>eudicotyledons</taxon>
        <taxon>Gunneridae</taxon>
        <taxon>Pentapetalae</taxon>
        <taxon>rosids</taxon>
        <taxon>fabids</taxon>
        <taxon>Rosales</taxon>
        <taxon>Rosaceae</taxon>
        <taxon>Rosoideae</taxon>
        <taxon>Rosoideae incertae sedis</taxon>
        <taxon>Rubus</taxon>
    </lineage>
</organism>
<proteinExistence type="predicted"/>
<evidence type="ECO:0000313" key="3">
    <source>
        <dbReference type="EMBL" id="KAK9948218.1"/>
    </source>
</evidence>
<accession>A0AAW1YGI0</accession>
<evidence type="ECO:0000259" key="2">
    <source>
        <dbReference type="PROSITE" id="PS51293"/>
    </source>
</evidence>
<feature type="domain" description="SANT" evidence="2">
    <location>
        <begin position="54"/>
        <end position="93"/>
    </location>
</feature>
<gene>
    <name evidence="3" type="ORF">M0R45_003804</name>
</gene>